<evidence type="ECO:0000313" key="1">
    <source>
        <dbReference type="EMBL" id="OKO95614.1"/>
    </source>
</evidence>
<sequence length="81" mass="9310">MGSEASFHEFPAHIHDLVTSLLSESHVVYTRIYPRYKSHGELQTAVTQFSAWYVLALSKETLERYALTTPFAGYRLMKPMT</sequence>
<dbReference type="EMBL" id="MNBE01000702">
    <property type="protein sequence ID" value="OKO95614.1"/>
    <property type="molecule type" value="Genomic_DNA"/>
</dbReference>
<proteinExistence type="predicted"/>
<reference evidence="1 2" key="1">
    <citation type="submission" date="2016-10" db="EMBL/GenBank/DDBJ databases">
        <title>Genome sequence of the ascomycete fungus Penicillium subrubescens.</title>
        <authorList>
            <person name="De Vries R.P."/>
            <person name="Peng M."/>
            <person name="Dilokpimol A."/>
            <person name="Hilden K."/>
            <person name="Makela M.R."/>
            <person name="Grigoriev I."/>
            <person name="Riley R."/>
            <person name="Granchi Z."/>
        </authorList>
    </citation>
    <scope>NUCLEOTIDE SEQUENCE [LARGE SCALE GENOMIC DNA]</scope>
    <source>
        <strain evidence="1 2">CBS 132785</strain>
    </source>
</reference>
<dbReference type="Proteomes" id="UP000186955">
    <property type="component" value="Unassembled WGS sequence"/>
</dbReference>
<accession>A0A1Q5T5W1</accession>
<dbReference type="STRING" id="1316194.A0A1Q5T5W1"/>
<comment type="caution">
    <text evidence="1">The sequence shown here is derived from an EMBL/GenBank/DDBJ whole genome shotgun (WGS) entry which is preliminary data.</text>
</comment>
<organism evidence="1 2">
    <name type="scientific">Penicillium subrubescens</name>
    <dbReference type="NCBI Taxonomy" id="1316194"/>
    <lineage>
        <taxon>Eukaryota</taxon>
        <taxon>Fungi</taxon>
        <taxon>Dikarya</taxon>
        <taxon>Ascomycota</taxon>
        <taxon>Pezizomycotina</taxon>
        <taxon>Eurotiomycetes</taxon>
        <taxon>Eurotiomycetidae</taxon>
        <taxon>Eurotiales</taxon>
        <taxon>Aspergillaceae</taxon>
        <taxon>Penicillium</taxon>
    </lineage>
</organism>
<evidence type="ECO:0000313" key="2">
    <source>
        <dbReference type="Proteomes" id="UP000186955"/>
    </source>
</evidence>
<dbReference type="PANTHER" id="PTHR47842">
    <property type="entry name" value="EXPRESSED PROTEIN"/>
    <property type="match status" value="1"/>
</dbReference>
<protein>
    <submittedName>
        <fullName evidence="1">Uncharacterized protein</fullName>
    </submittedName>
</protein>
<gene>
    <name evidence="1" type="ORF">PENSUB_11126</name>
</gene>
<keyword evidence="2" id="KW-1185">Reference proteome</keyword>
<name>A0A1Q5T5W1_9EURO</name>
<dbReference type="PANTHER" id="PTHR47842:SF3">
    <property type="entry name" value="DUF676 DOMAIN-CONTAINING PROTEIN"/>
    <property type="match status" value="1"/>
</dbReference>
<dbReference type="AlphaFoldDB" id="A0A1Q5T5W1"/>